<sequence length="172" mass="18645">MRSQSKSVFLSSLLLIFFSTSVLAQTAAQPSANTVAQAKGQASTLANSVSPTTGLLQIFLALIIVIALMLFIAWLFKRIGTINSMNKVPMKVVGGLSLGNRERIMVVEVGDQWLVLGITAQQISNLSSMPKQALSTASTDDNKLSNGQEKGPENQFAYWLKKTLEKRNTPDT</sequence>
<evidence type="ECO:0000256" key="5">
    <source>
        <dbReference type="ARBA" id="ARBA00023143"/>
    </source>
</evidence>
<keyword evidence="2 7" id="KW-0812">Transmembrane</keyword>
<evidence type="ECO:0000256" key="2">
    <source>
        <dbReference type="ARBA" id="ARBA00022692"/>
    </source>
</evidence>
<feature type="transmembrane region" description="Helical" evidence="7">
    <location>
        <begin position="55"/>
        <end position="76"/>
    </location>
</feature>
<dbReference type="PANTHER" id="PTHR38766:SF1">
    <property type="entry name" value="FLAGELLAR PROTEIN FLIO"/>
    <property type="match status" value="1"/>
</dbReference>
<evidence type="ECO:0000256" key="6">
    <source>
        <dbReference type="ARBA" id="ARBA00037937"/>
    </source>
</evidence>
<evidence type="ECO:0000313" key="9">
    <source>
        <dbReference type="EMBL" id="MFC0348348.1"/>
    </source>
</evidence>
<dbReference type="EMBL" id="JBHLXJ010000002">
    <property type="protein sequence ID" value="MFC0348348.1"/>
    <property type="molecule type" value="Genomic_DNA"/>
</dbReference>
<keyword evidence="10" id="KW-1185">Reference proteome</keyword>
<evidence type="ECO:0000256" key="1">
    <source>
        <dbReference type="ARBA" id="ARBA00022475"/>
    </source>
</evidence>
<reference evidence="9 10" key="1">
    <citation type="submission" date="2024-09" db="EMBL/GenBank/DDBJ databases">
        <authorList>
            <person name="Sun Q."/>
            <person name="Mori K."/>
        </authorList>
    </citation>
    <scope>NUCLEOTIDE SEQUENCE [LARGE SCALE GENOMIC DNA]</scope>
    <source>
        <strain evidence="9 10">CCM 8677</strain>
    </source>
</reference>
<evidence type="ECO:0000256" key="3">
    <source>
        <dbReference type="ARBA" id="ARBA00022989"/>
    </source>
</evidence>
<protein>
    <recommendedName>
        <fullName evidence="7">Flagellar protein</fullName>
    </recommendedName>
</protein>
<comment type="similarity">
    <text evidence="6 7">Belongs to the FliO/MopB family.</text>
</comment>
<gene>
    <name evidence="9" type="primary">fliO</name>
    <name evidence="9" type="ORF">ACFFJH_00880</name>
</gene>
<keyword evidence="3 7" id="KW-1133">Transmembrane helix</keyword>
<keyword evidence="8" id="KW-0732">Signal</keyword>
<comment type="subcellular location">
    <subcellularLocation>
        <location evidence="7">Cell membrane</location>
    </subcellularLocation>
    <subcellularLocation>
        <location evidence="7">Bacterial flagellum basal body</location>
    </subcellularLocation>
</comment>
<dbReference type="NCBIfam" id="TIGR03500">
    <property type="entry name" value="FliO_TIGR"/>
    <property type="match status" value="1"/>
</dbReference>
<evidence type="ECO:0000256" key="8">
    <source>
        <dbReference type="SAM" id="SignalP"/>
    </source>
</evidence>
<keyword evidence="1 7" id="KW-1003">Cell membrane</keyword>
<keyword evidence="4 7" id="KW-0472">Membrane</keyword>
<accession>A0ABV6I949</accession>
<dbReference type="PANTHER" id="PTHR38766">
    <property type="entry name" value="FLAGELLAR PROTEIN FLIO"/>
    <property type="match status" value="1"/>
</dbReference>
<dbReference type="InterPro" id="IPR022781">
    <property type="entry name" value="Flagellar_biosynth_FliO"/>
</dbReference>
<keyword evidence="9" id="KW-0966">Cell projection</keyword>
<keyword evidence="9" id="KW-0282">Flagellum</keyword>
<keyword evidence="9" id="KW-0969">Cilium</keyword>
<keyword evidence="5 7" id="KW-0975">Bacterial flagellum</keyword>
<dbReference type="Proteomes" id="UP001589844">
    <property type="component" value="Unassembled WGS sequence"/>
</dbReference>
<comment type="caution">
    <text evidence="9">The sequence shown here is derived from an EMBL/GenBank/DDBJ whole genome shotgun (WGS) entry which is preliminary data.</text>
</comment>
<evidence type="ECO:0000256" key="7">
    <source>
        <dbReference type="RuleBase" id="RU362064"/>
    </source>
</evidence>
<feature type="signal peptide" evidence="8">
    <location>
        <begin position="1"/>
        <end position="24"/>
    </location>
</feature>
<name>A0ABV6I949_9BURK</name>
<dbReference type="InterPro" id="IPR052205">
    <property type="entry name" value="FliO/MopB"/>
</dbReference>
<dbReference type="Pfam" id="PF04347">
    <property type="entry name" value="FliO"/>
    <property type="match status" value="1"/>
</dbReference>
<feature type="chain" id="PRO_5046830414" description="Flagellar protein" evidence="8">
    <location>
        <begin position="25"/>
        <end position="172"/>
    </location>
</feature>
<evidence type="ECO:0000256" key="4">
    <source>
        <dbReference type="ARBA" id="ARBA00023136"/>
    </source>
</evidence>
<proteinExistence type="inferred from homology"/>
<organism evidence="9 10">
    <name type="scientific">Undibacterium danionis</name>
    <dbReference type="NCBI Taxonomy" id="1812100"/>
    <lineage>
        <taxon>Bacteria</taxon>
        <taxon>Pseudomonadati</taxon>
        <taxon>Pseudomonadota</taxon>
        <taxon>Betaproteobacteria</taxon>
        <taxon>Burkholderiales</taxon>
        <taxon>Oxalobacteraceae</taxon>
        <taxon>Undibacterium</taxon>
    </lineage>
</organism>
<dbReference type="RefSeq" id="WP_390209396.1">
    <property type="nucleotide sequence ID" value="NZ_JBHLXJ010000002.1"/>
</dbReference>
<evidence type="ECO:0000313" key="10">
    <source>
        <dbReference type="Proteomes" id="UP001589844"/>
    </source>
</evidence>